<name>A0A6P2CJ15_9NOCA</name>
<dbReference type="AlphaFoldDB" id="A0A6P2CJ15"/>
<protein>
    <recommendedName>
        <fullName evidence="4">ATP synthase protein I</fullName>
    </recommendedName>
</protein>
<keyword evidence="1" id="KW-0472">Membrane</keyword>
<sequence length="156" mass="15443">MMMPSGGSTAALRRAVRFGALGLVALAVIGVAVSGLVAGLPGVWGALLGAGIGGGFVLITAVTVLATAKLPPLTAAAVLLGSWLLKMAVALIALGLLSPLDFYSRTSLAIVMVGALILVLGSETWGVLGSKMLYVEPNTRGGAGVAGEPSSSDTKE</sequence>
<evidence type="ECO:0000313" key="2">
    <source>
        <dbReference type="EMBL" id="TXG92817.1"/>
    </source>
</evidence>
<gene>
    <name evidence="2" type="ORF">DW322_17340</name>
</gene>
<dbReference type="EMBL" id="QRCM01000001">
    <property type="protein sequence ID" value="TXG92817.1"/>
    <property type="molecule type" value="Genomic_DNA"/>
</dbReference>
<organism evidence="2 3">
    <name type="scientific">Rhodococcus rhodnii</name>
    <dbReference type="NCBI Taxonomy" id="38312"/>
    <lineage>
        <taxon>Bacteria</taxon>
        <taxon>Bacillati</taxon>
        <taxon>Actinomycetota</taxon>
        <taxon>Actinomycetes</taxon>
        <taxon>Mycobacteriales</taxon>
        <taxon>Nocardiaceae</taxon>
        <taxon>Rhodococcus</taxon>
    </lineage>
</organism>
<evidence type="ECO:0000313" key="3">
    <source>
        <dbReference type="Proteomes" id="UP000471120"/>
    </source>
</evidence>
<evidence type="ECO:0008006" key="4">
    <source>
        <dbReference type="Google" id="ProtNLM"/>
    </source>
</evidence>
<keyword evidence="1" id="KW-1133">Transmembrane helix</keyword>
<proteinExistence type="predicted"/>
<evidence type="ECO:0000256" key="1">
    <source>
        <dbReference type="SAM" id="Phobius"/>
    </source>
</evidence>
<comment type="caution">
    <text evidence="2">The sequence shown here is derived from an EMBL/GenBank/DDBJ whole genome shotgun (WGS) entry which is preliminary data.</text>
</comment>
<feature type="transmembrane region" description="Helical" evidence="1">
    <location>
        <begin position="44"/>
        <end position="66"/>
    </location>
</feature>
<dbReference type="Proteomes" id="UP000471120">
    <property type="component" value="Unassembled WGS sequence"/>
</dbReference>
<feature type="transmembrane region" description="Helical" evidence="1">
    <location>
        <begin position="102"/>
        <end position="122"/>
    </location>
</feature>
<dbReference type="RefSeq" id="WP_040774954.1">
    <property type="nucleotide sequence ID" value="NZ_QRCM01000001.1"/>
</dbReference>
<feature type="transmembrane region" description="Helical" evidence="1">
    <location>
        <begin position="73"/>
        <end position="96"/>
    </location>
</feature>
<keyword evidence="1" id="KW-0812">Transmembrane</keyword>
<reference evidence="2 3" key="1">
    <citation type="submission" date="2018-07" db="EMBL/GenBank/DDBJ databases">
        <title>Genome sequence of Rhodococcus rhodnii ATCC 35071 from Rhodnius prolixus.</title>
        <authorList>
            <person name="Patel V."/>
            <person name="Vogel K.J."/>
        </authorList>
    </citation>
    <scope>NUCLEOTIDE SEQUENCE [LARGE SCALE GENOMIC DNA]</scope>
    <source>
        <strain evidence="2 3">ATCC 35071</strain>
    </source>
</reference>
<accession>A0A6P2CJ15</accession>